<evidence type="ECO:0000313" key="1">
    <source>
        <dbReference type="EMBL" id="MEQ2194646.1"/>
    </source>
</evidence>
<evidence type="ECO:0000313" key="2">
    <source>
        <dbReference type="Proteomes" id="UP001434883"/>
    </source>
</evidence>
<dbReference type="EMBL" id="JAHRIN010009487">
    <property type="protein sequence ID" value="MEQ2194646.1"/>
    <property type="molecule type" value="Genomic_DNA"/>
</dbReference>
<keyword evidence="2" id="KW-1185">Reference proteome</keyword>
<reference evidence="1 2" key="1">
    <citation type="submission" date="2021-06" db="EMBL/GenBank/DDBJ databases">
        <authorList>
            <person name="Palmer J.M."/>
        </authorList>
    </citation>
    <scope>NUCLEOTIDE SEQUENCE [LARGE SCALE GENOMIC DNA]</scope>
    <source>
        <strain evidence="1 2">XC_2019</strain>
        <tissue evidence="1">Muscle</tissue>
    </source>
</reference>
<protein>
    <submittedName>
        <fullName evidence="1">Uncharacterized protein</fullName>
    </submittedName>
</protein>
<dbReference type="Proteomes" id="UP001434883">
    <property type="component" value="Unassembled WGS sequence"/>
</dbReference>
<gene>
    <name evidence="1" type="ORF">XENOCAPTIV_000912</name>
</gene>
<name>A0ABV0QGV8_9TELE</name>
<organism evidence="1 2">
    <name type="scientific">Xenoophorus captivus</name>
    <dbReference type="NCBI Taxonomy" id="1517983"/>
    <lineage>
        <taxon>Eukaryota</taxon>
        <taxon>Metazoa</taxon>
        <taxon>Chordata</taxon>
        <taxon>Craniata</taxon>
        <taxon>Vertebrata</taxon>
        <taxon>Euteleostomi</taxon>
        <taxon>Actinopterygii</taxon>
        <taxon>Neopterygii</taxon>
        <taxon>Teleostei</taxon>
        <taxon>Neoteleostei</taxon>
        <taxon>Acanthomorphata</taxon>
        <taxon>Ovalentaria</taxon>
        <taxon>Atherinomorphae</taxon>
        <taxon>Cyprinodontiformes</taxon>
        <taxon>Goodeidae</taxon>
        <taxon>Xenoophorus</taxon>
    </lineage>
</organism>
<proteinExistence type="predicted"/>
<accession>A0ABV0QGV8</accession>
<comment type="caution">
    <text evidence="1">The sequence shown here is derived from an EMBL/GenBank/DDBJ whole genome shotgun (WGS) entry which is preliminary data.</text>
</comment>
<sequence length="104" mass="12041">MQVALGSQLNSSVNHRAKQIRFQQKISQSEKEHRLNVCMTEKFWLSCQTSRPSALHSLNQNSNTLLHTRVGDDLRKTITVKECHIFEGTTTPQKHFLTCTFYYS</sequence>